<dbReference type="AlphaFoldDB" id="A0A1H0KV94"/>
<sequence length="238" mass="25785">MPRFKPRVRYSTVLSAVSCADAGRRLTSVDRGNVTRAHRELVTRLGAVPDPSWSTLALWACLDELQSSVITEAAEVRVEQGWVDGPHAFCIIYTPPYEPGHRVGLRHHASDDVEAYVYGLTSVLYLEHIKVAPHEAPLPQQILHPVAFGVAVAAFEIGEPGRPTRYARTKTVSAGGAPSRRSSLPPAPIRCSIATTKGSDKSAEDDSRVIPFRSPIVHSDISFPAYDPHPAIKAPGAV</sequence>
<evidence type="ECO:0000313" key="3">
    <source>
        <dbReference type="Proteomes" id="UP000198741"/>
    </source>
</evidence>
<keyword evidence="3" id="KW-1185">Reference proteome</keyword>
<reference evidence="2 3" key="1">
    <citation type="submission" date="2016-10" db="EMBL/GenBank/DDBJ databases">
        <authorList>
            <person name="de Groot N.N."/>
        </authorList>
    </citation>
    <scope>NUCLEOTIDE SEQUENCE [LARGE SCALE GENOMIC DNA]</scope>
    <source>
        <strain evidence="3">P4-7,KCTC 19426,CECT 7604</strain>
    </source>
</reference>
<protein>
    <submittedName>
        <fullName evidence="2">Uncharacterized protein</fullName>
    </submittedName>
</protein>
<accession>A0A1H0KV94</accession>
<feature type="compositionally biased region" description="Basic and acidic residues" evidence="1">
    <location>
        <begin position="198"/>
        <end position="207"/>
    </location>
</feature>
<evidence type="ECO:0000313" key="2">
    <source>
        <dbReference type="EMBL" id="SDO59858.1"/>
    </source>
</evidence>
<evidence type="ECO:0000256" key="1">
    <source>
        <dbReference type="SAM" id="MobiDB-lite"/>
    </source>
</evidence>
<dbReference type="EMBL" id="LT629710">
    <property type="protein sequence ID" value="SDO59858.1"/>
    <property type="molecule type" value="Genomic_DNA"/>
</dbReference>
<feature type="region of interest" description="Disordered" evidence="1">
    <location>
        <begin position="170"/>
        <end position="207"/>
    </location>
</feature>
<name>A0A1H0KV94_9ACTN</name>
<dbReference type="Proteomes" id="UP000198741">
    <property type="component" value="Chromosome I"/>
</dbReference>
<proteinExistence type="predicted"/>
<gene>
    <name evidence="2" type="ORF">SAMN04515671_1442</name>
</gene>
<organism evidence="2 3">
    <name type="scientific">Nakamurella panacisegetis</name>
    <dbReference type="NCBI Taxonomy" id="1090615"/>
    <lineage>
        <taxon>Bacteria</taxon>
        <taxon>Bacillati</taxon>
        <taxon>Actinomycetota</taxon>
        <taxon>Actinomycetes</taxon>
        <taxon>Nakamurellales</taxon>
        <taxon>Nakamurellaceae</taxon>
        <taxon>Nakamurella</taxon>
    </lineage>
</organism>